<reference evidence="1" key="1">
    <citation type="journal article" date="2020" name="New Phytol.">
        <title>Comparative genomics reveals dynamic genome evolution in host specialist ectomycorrhizal fungi.</title>
        <authorList>
            <person name="Lofgren L.A."/>
            <person name="Nguyen N.H."/>
            <person name="Vilgalys R."/>
            <person name="Ruytinx J."/>
            <person name="Liao H.L."/>
            <person name="Branco S."/>
            <person name="Kuo A."/>
            <person name="LaButti K."/>
            <person name="Lipzen A."/>
            <person name="Andreopoulos W."/>
            <person name="Pangilinan J."/>
            <person name="Riley R."/>
            <person name="Hundley H."/>
            <person name="Na H."/>
            <person name="Barry K."/>
            <person name="Grigoriev I.V."/>
            <person name="Stajich J.E."/>
            <person name="Kennedy P.G."/>
        </authorList>
    </citation>
    <scope>NUCLEOTIDE SEQUENCE</scope>
    <source>
        <strain evidence="1">FC423</strain>
    </source>
</reference>
<organism evidence="1 2">
    <name type="scientific">Suillus discolor</name>
    <dbReference type="NCBI Taxonomy" id="1912936"/>
    <lineage>
        <taxon>Eukaryota</taxon>
        <taxon>Fungi</taxon>
        <taxon>Dikarya</taxon>
        <taxon>Basidiomycota</taxon>
        <taxon>Agaricomycotina</taxon>
        <taxon>Agaricomycetes</taxon>
        <taxon>Agaricomycetidae</taxon>
        <taxon>Boletales</taxon>
        <taxon>Suillineae</taxon>
        <taxon>Suillaceae</taxon>
        <taxon>Suillus</taxon>
    </lineage>
</organism>
<accession>A0A9P7JPW6</accession>
<dbReference type="GeneID" id="64704364"/>
<gene>
    <name evidence="1" type="ORF">F5147DRAFT_778275</name>
</gene>
<name>A0A9P7JPW6_9AGAM</name>
<dbReference type="EMBL" id="JABBWM010000068">
    <property type="protein sequence ID" value="KAG2096764.1"/>
    <property type="molecule type" value="Genomic_DNA"/>
</dbReference>
<evidence type="ECO:0000313" key="2">
    <source>
        <dbReference type="Proteomes" id="UP000823399"/>
    </source>
</evidence>
<keyword evidence="2" id="KW-1185">Reference proteome</keyword>
<proteinExistence type="predicted"/>
<dbReference type="AlphaFoldDB" id="A0A9P7JPW6"/>
<protein>
    <submittedName>
        <fullName evidence="1">Uncharacterized protein</fullName>
    </submittedName>
</protein>
<sequence>MNPIPADWALATTHLASDYVSQQFCSIVGAMLKVLPPPELDMVLLVACCNLARRLADAYLNPVTINFDMVHYSEALHMQETGMNPRRKESLLERYPLGGQLILEWPTVVLDRFGVIVLWYLPGAIDEAIKGNGARTRAIFKPVNTALLQVASIYLWDGFCKVIRLQSFILKYQRLLNRMGQLYVRRSSGWRFLLQVTSVTWPPYHFPFILALTIYRLVLLYRLSIDQILGTVPVPRIARLYAHACTFLP</sequence>
<dbReference type="RefSeq" id="XP_041288356.1">
    <property type="nucleotide sequence ID" value="XM_041442105.1"/>
</dbReference>
<dbReference type="OrthoDB" id="2647090at2759"/>
<dbReference type="Proteomes" id="UP000823399">
    <property type="component" value="Unassembled WGS sequence"/>
</dbReference>
<evidence type="ECO:0000313" key="1">
    <source>
        <dbReference type="EMBL" id="KAG2096764.1"/>
    </source>
</evidence>
<comment type="caution">
    <text evidence="1">The sequence shown here is derived from an EMBL/GenBank/DDBJ whole genome shotgun (WGS) entry which is preliminary data.</text>
</comment>